<dbReference type="Proteomes" id="UP001601058">
    <property type="component" value="Unassembled WGS sequence"/>
</dbReference>
<dbReference type="Gene3D" id="3.40.630.30">
    <property type="match status" value="1"/>
</dbReference>
<reference evidence="2 3" key="1">
    <citation type="submission" date="2024-08" db="EMBL/GenBank/DDBJ databases">
        <title>Two novel Cytobacillus novel species.</title>
        <authorList>
            <person name="Liu G."/>
        </authorList>
    </citation>
    <scope>NUCLEOTIDE SEQUENCE [LARGE SCALE GENOMIC DNA]</scope>
    <source>
        <strain evidence="2 3">FJAT-53684</strain>
    </source>
</reference>
<evidence type="ECO:0000313" key="2">
    <source>
        <dbReference type="EMBL" id="MFE8695744.1"/>
    </source>
</evidence>
<gene>
    <name evidence="2" type="ORF">ACFYKT_05130</name>
</gene>
<comment type="caution">
    <text evidence="2">The sequence shown here is derived from an EMBL/GenBank/DDBJ whole genome shotgun (WGS) entry which is preliminary data.</text>
</comment>
<dbReference type="PROSITE" id="PS51186">
    <property type="entry name" value="GNAT"/>
    <property type="match status" value="1"/>
</dbReference>
<keyword evidence="2" id="KW-0808">Transferase</keyword>
<dbReference type="SUPFAM" id="SSF55729">
    <property type="entry name" value="Acyl-CoA N-acyltransferases (Nat)"/>
    <property type="match status" value="1"/>
</dbReference>
<dbReference type="PANTHER" id="PTHR41700:SF1">
    <property type="entry name" value="N-ACETYLTRANSFERASE DOMAIN-CONTAINING PROTEIN"/>
    <property type="match status" value="1"/>
</dbReference>
<dbReference type="RefSeq" id="WP_389216388.1">
    <property type="nucleotide sequence ID" value="NZ_JBIACJ010000002.1"/>
</dbReference>
<feature type="domain" description="N-acetyltransferase" evidence="1">
    <location>
        <begin position="7"/>
        <end position="151"/>
    </location>
</feature>
<dbReference type="EMBL" id="JBIACJ010000002">
    <property type="protein sequence ID" value="MFE8695744.1"/>
    <property type="molecule type" value="Genomic_DNA"/>
</dbReference>
<dbReference type="InterPro" id="IPR016181">
    <property type="entry name" value="Acyl_CoA_acyltransferase"/>
</dbReference>
<evidence type="ECO:0000313" key="3">
    <source>
        <dbReference type="Proteomes" id="UP001601058"/>
    </source>
</evidence>
<proteinExistence type="predicted"/>
<keyword evidence="3" id="KW-1185">Reference proteome</keyword>
<keyword evidence="2" id="KW-0012">Acyltransferase</keyword>
<dbReference type="EC" id="2.3.1.-" evidence="2"/>
<dbReference type="PANTHER" id="PTHR41700">
    <property type="entry name" value="GCN5-RELATED N-ACETYLTRANSFERASE"/>
    <property type="match status" value="1"/>
</dbReference>
<protein>
    <submittedName>
        <fullName evidence="2">GNAT family N-acetyltransferase</fullName>
        <ecNumber evidence="2">2.3.1.-</ecNumber>
    </submittedName>
</protein>
<dbReference type="Pfam" id="PF00583">
    <property type="entry name" value="Acetyltransf_1"/>
    <property type="match status" value="1"/>
</dbReference>
<dbReference type="InterPro" id="IPR000182">
    <property type="entry name" value="GNAT_dom"/>
</dbReference>
<organism evidence="2 3">
    <name type="scientific">Cytobacillus mangrovibacter</name>
    <dbReference type="NCBI Taxonomy" id="3299024"/>
    <lineage>
        <taxon>Bacteria</taxon>
        <taxon>Bacillati</taxon>
        <taxon>Bacillota</taxon>
        <taxon>Bacilli</taxon>
        <taxon>Bacillales</taxon>
        <taxon>Bacillaceae</taxon>
        <taxon>Cytobacillus</taxon>
    </lineage>
</organism>
<evidence type="ECO:0000259" key="1">
    <source>
        <dbReference type="PROSITE" id="PS51186"/>
    </source>
</evidence>
<dbReference type="CDD" id="cd04301">
    <property type="entry name" value="NAT_SF"/>
    <property type="match status" value="1"/>
</dbReference>
<name>A0ABW6JV41_9BACI</name>
<sequence>MNGIESITYKRIQDIEDIHEVVLLQAEIWSPETVSPLPQLVASIHNGGIIIGAFFEDKLIGFCYGFAGFKNGESYLISHMAGILPDFQNYGVGYQLKLKQREWAIDYGYKKIVWTYDPLEIRNGYFNLCKLGAYSRQYISSYYGEMNDKLNKGLTTDRLLIEWDICSNRVDKAIQGVSLNKTNNEYSSLLTWEKNGEFASSPSLSKKYISYQQDGYIVPVPSNIQLLKQKRPELAQFWRYAIRKVLSEALLNGYVITGVHKEMNSLTHFYILENKKGEALDD</sequence>
<accession>A0ABW6JV41</accession>
<dbReference type="InterPro" id="IPR038764">
    <property type="entry name" value="GNAT_N_AcTrfase_prd"/>
</dbReference>
<dbReference type="GO" id="GO:0016746">
    <property type="term" value="F:acyltransferase activity"/>
    <property type="evidence" value="ECO:0007669"/>
    <property type="project" value="UniProtKB-KW"/>
</dbReference>